<evidence type="ECO:0000256" key="3">
    <source>
        <dbReference type="ARBA" id="ARBA00022475"/>
    </source>
</evidence>
<evidence type="ECO:0000256" key="7">
    <source>
        <dbReference type="SAM" id="SignalP"/>
    </source>
</evidence>
<dbReference type="Gene3D" id="3.40.50.2300">
    <property type="match status" value="2"/>
</dbReference>
<comment type="subcellular location">
    <subcellularLocation>
        <location evidence="1">Cell membrane</location>
        <topology evidence="1">Lipid-anchor</topology>
    </subcellularLocation>
</comment>
<dbReference type="InterPro" id="IPR028082">
    <property type="entry name" value="Peripla_BP_I"/>
</dbReference>
<keyword evidence="10" id="KW-1185">Reference proteome</keyword>
<reference evidence="9 10" key="1">
    <citation type="submission" date="2018-01" db="EMBL/GenBank/DDBJ databases">
        <title>Draft genome sequence of Sphaerisporangium sp. 7K107.</title>
        <authorList>
            <person name="Sahin N."/>
            <person name="Saygin H."/>
            <person name="Ay H."/>
        </authorList>
    </citation>
    <scope>NUCLEOTIDE SEQUENCE [LARGE SCALE GENOMIC DNA]</scope>
    <source>
        <strain evidence="9 10">7K107</strain>
    </source>
</reference>
<dbReference type="RefSeq" id="WP_111166869.1">
    <property type="nucleotide sequence ID" value="NZ_POUA01000055.1"/>
</dbReference>
<evidence type="ECO:0000256" key="1">
    <source>
        <dbReference type="ARBA" id="ARBA00004193"/>
    </source>
</evidence>
<evidence type="ECO:0000313" key="9">
    <source>
        <dbReference type="EMBL" id="PZG50708.1"/>
    </source>
</evidence>
<dbReference type="SUPFAM" id="SSF53822">
    <property type="entry name" value="Periplasmic binding protein-like I"/>
    <property type="match status" value="1"/>
</dbReference>
<dbReference type="PANTHER" id="PTHR34296">
    <property type="entry name" value="TRANSCRIPTIONAL ACTIVATOR PROTEIN MED"/>
    <property type="match status" value="1"/>
</dbReference>
<keyword evidence="6" id="KW-0449">Lipoprotein</keyword>
<dbReference type="PROSITE" id="PS51257">
    <property type="entry name" value="PROKAR_LIPOPROTEIN"/>
    <property type="match status" value="1"/>
</dbReference>
<evidence type="ECO:0000256" key="6">
    <source>
        <dbReference type="ARBA" id="ARBA00023288"/>
    </source>
</evidence>
<evidence type="ECO:0000256" key="2">
    <source>
        <dbReference type="ARBA" id="ARBA00008610"/>
    </source>
</evidence>
<keyword evidence="3" id="KW-1003">Cell membrane</keyword>
<feature type="chain" id="PRO_5038880230" evidence="7">
    <location>
        <begin position="22"/>
        <end position="351"/>
    </location>
</feature>
<dbReference type="Proteomes" id="UP000248544">
    <property type="component" value="Unassembled WGS sequence"/>
</dbReference>
<evidence type="ECO:0000259" key="8">
    <source>
        <dbReference type="Pfam" id="PF02608"/>
    </source>
</evidence>
<feature type="signal peptide" evidence="7">
    <location>
        <begin position="1"/>
        <end position="21"/>
    </location>
</feature>
<evidence type="ECO:0000256" key="5">
    <source>
        <dbReference type="ARBA" id="ARBA00023136"/>
    </source>
</evidence>
<evidence type="ECO:0000256" key="4">
    <source>
        <dbReference type="ARBA" id="ARBA00022729"/>
    </source>
</evidence>
<comment type="caution">
    <text evidence="9">The sequence shown here is derived from an EMBL/GenBank/DDBJ whole genome shotgun (WGS) entry which is preliminary data.</text>
</comment>
<dbReference type="GO" id="GO:0005886">
    <property type="term" value="C:plasma membrane"/>
    <property type="evidence" value="ECO:0007669"/>
    <property type="project" value="UniProtKB-SubCell"/>
</dbReference>
<gene>
    <name evidence="9" type="ORF">C1I98_09890</name>
</gene>
<feature type="domain" description="ABC transporter substrate-binding protein PnrA-like" evidence="8">
    <location>
        <begin position="49"/>
        <end position="327"/>
    </location>
</feature>
<proteinExistence type="inferred from homology"/>
<protein>
    <submittedName>
        <fullName evidence="9">BMP family ABC transporter substrate-binding protein</fullName>
    </submittedName>
</protein>
<accession>A0A2W2HLT9</accession>
<comment type="similarity">
    <text evidence="2">Belongs to the BMP lipoprotein family.</text>
</comment>
<evidence type="ECO:0000313" key="10">
    <source>
        <dbReference type="Proteomes" id="UP000248544"/>
    </source>
</evidence>
<keyword evidence="5" id="KW-0472">Membrane</keyword>
<dbReference type="InterPro" id="IPR050957">
    <property type="entry name" value="BMP_lipoprotein"/>
</dbReference>
<dbReference type="AlphaFoldDB" id="A0A2W2HLT9"/>
<dbReference type="EMBL" id="POUA01000055">
    <property type="protein sequence ID" value="PZG50708.1"/>
    <property type="molecule type" value="Genomic_DNA"/>
</dbReference>
<name>A0A2W2HLT9_9ACTN</name>
<dbReference type="Pfam" id="PF02608">
    <property type="entry name" value="Bmp"/>
    <property type="match status" value="1"/>
</dbReference>
<dbReference type="InterPro" id="IPR003760">
    <property type="entry name" value="PnrA-like"/>
</dbReference>
<organism evidence="9 10">
    <name type="scientific">Spongiactinospora gelatinilytica</name>
    <dbReference type="NCBI Taxonomy" id="2666298"/>
    <lineage>
        <taxon>Bacteria</taxon>
        <taxon>Bacillati</taxon>
        <taxon>Actinomycetota</taxon>
        <taxon>Actinomycetes</taxon>
        <taxon>Streptosporangiales</taxon>
        <taxon>Streptosporangiaceae</taxon>
        <taxon>Spongiactinospora</taxon>
    </lineage>
</organism>
<keyword evidence="4 7" id="KW-0732">Signal</keyword>
<dbReference type="PANTHER" id="PTHR34296:SF2">
    <property type="entry name" value="ABC TRANSPORTER GUANOSINE-BINDING PROTEIN NUPN"/>
    <property type="match status" value="1"/>
</dbReference>
<sequence length="351" mass="37035">MKSSARATLAILVAPALLLTACGGGSDPQNSKLTGANAKGQPDVNGDGKVVIGVLSIGDTHDKGFFQSFVDDANTIARSNGWEVRTIDNLKVGDAKNQALNLCRQRVDLIAIGSGDLGSALDAAPEATCKDTNWYLNGGAGQIKQTKYFNQSLDSVNQTLYTAGYAAGLELKEQNATKVGFITGPEEDYAKQAVKAFTKGAQAVVPNAEVISTYTGSFDDAAVNVEAFNAMQKKGIKVVYPYLGGATDAVTKKANEAKIPALSSGTDRCMDTTVKYEISVVFAPGAFFAAALQRFQKGDLKMGEATRYVIGNDPVPSVKFCNPVSDQAEKITELMKSIGNETFDVDKAVDG</sequence>